<dbReference type="Proteomes" id="UP001343257">
    <property type="component" value="Unassembled WGS sequence"/>
</dbReference>
<protein>
    <submittedName>
        <fullName evidence="2">Peptidase</fullName>
    </submittedName>
</protein>
<feature type="signal peptide" evidence="1">
    <location>
        <begin position="1"/>
        <end position="25"/>
    </location>
</feature>
<reference evidence="2 3" key="1">
    <citation type="submission" date="2023-03" db="EMBL/GenBank/DDBJ databases">
        <title>Bacillus Genome Sequencing.</title>
        <authorList>
            <person name="Dunlap C."/>
        </authorList>
    </citation>
    <scope>NUCLEOTIDE SEQUENCE [LARGE SCALE GENOMIC DNA]</scope>
    <source>
        <strain evidence="2 3">NRS-52</strain>
    </source>
</reference>
<proteinExistence type="predicted"/>
<comment type="caution">
    <text evidence="2">The sequence shown here is derived from an EMBL/GenBank/DDBJ whole genome shotgun (WGS) entry which is preliminary data.</text>
</comment>
<evidence type="ECO:0000313" key="2">
    <source>
        <dbReference type="EMBL" id="MED5019995.1"/>
    </source>
</evidence>
<sequence>MNKMYKVLATATLMAMAAIPVAASAQDVPAPTAPNGQGVILNQAKVVPGTMGQITDFVNDHTGKFITVTGRGLAPSDQSEIVLAITKDTKIVDSKGKTVPLKTIIDEKKVVKAFYGPNITKSLPARGTALTLVVQDQSFTAIDGSVSEVRDGSILVKGKDLYNGNEDTIVLHFADKATILDQDGKAIQAGDIKEGMSVKAFYGPAVAMSLPPQSTTNYIRVNTHTETSEGEGEVGNEFTAGTDGVVTSTEDGKITLIGKAHEKGGVNYVILTVDDKTQIVDEDGKAVSKDALKEGIHADATYSNVMTMIYPARTHASKLVVKKAESVKIEGTIAPSDSSSKDQVYVNVGSDDSKTNDVILNISKDTQIIDDLGGEGALRAGTKIIAYHSPIMTRSLPGITNAEVVIVTSIENAVQPR</sequence>
<dbReference type="RefSeq" id="WP_328281198.1">
    <property type="nucleotide sequence ID" value="NZ_JARTLD010000059.1"/>
</dbReference>
<dbReference type="EMBL" id="JARTLD010000059">
    <property type="protein sequence ID" value="MED5019995.1"/>
    <property type="molecule type" value="Genomic_DNA"/>
</dbReference>
<organism evidence="2 3">
    <name type="scientific">Paenibacillus chibensis</name>
    <dbReference type="NCBI Taxonomy" id="59846"/>
    <lineage>
        <taxon>Bacteria</taxon>
        <taxon>Bacillati</taxon>
        <taxon>Bacillota</taxon>
        <taxon>Bacilli</taxon>
        <taxon>Bacillales</taxon>
        <taxon>Paenibacillaceae</taxon>
        <taxon>Paenibacillus</taxon>
    </lineage>
</organism>
<evidence type="ECO:0000256" key="1">
    <source>
        <dbReference type="SAM" id="SignalP"/>
    </source>
</evidence>
<accession>A0ABU6PYL9</accession>
<name>A0ABU6PYL9_9BACL</name>
<gene>
    <name evidence="2" type="ORF">P9847_22195</name>
</gene>
<evidence type="ECO:0000313" key="3">
    <source>
        <dbReference type="Proteomes" id="UP001343257"/>
    </source>
</evidence>
<keyword evidence="3" id="KW-1185">Reference proteome</keyword>
<keyword evidence="1" id="KW-0732">Signal</keyword>
<feature type="chain" id="PRO_5047180908" evidence="1">
    <location>
        <begin position="26"/>
        <end position="417"/>
    </location>
</feature>